<feature type="coiled-coil region" evidence="1">
    <location>
        <begin position="148"/>
        <end position="182"/>
    </location>
</feature>
<protein>
    <submittedName>
        <fullName evidence="3">Uncharacterized protein</fullName>
    </submittedName>
</protein>
<dbReference type="EMBL" id="CABVLU010000001">
    <property type="protein sequence ID" value="VVT44396.1"/>
    <property type="molecule type" value="Genomic_DNA"/>
</dbReference>
<evidence type="ECO:0000313" key="4">
    <source>
        <dbReference type="Proteomes" id="UP000398389"/>
    </source>
</evidence>
<evidence type="ECO:0000256" key="1">
    <source>
        <dbReference type="SAM" id="Coils"/>
    </source>
</evidence>
<sequence>MSHKIAASPGSSYSNATAEAIKELMLESSELTEELQELLNTQAAQLFGKPNGTGTKFGRDNKQRKQLSQTNKGGVQKTRSHLKRTMSKLEEVTSALADTLKQEVDIQASFVARMERDSVRIGKLQERVRFIAQDSKEAQELQLVLFEEQDVDNEIDDLKKRLAELQERKKQLKLNKEPLQSVISAHTSSYRGELAQIQTKQQAALAAHFARQQHPPPQVRVLQSATGLEAQTAVTDALDAVLAELDAVTEQHERSVRERDALCDGVVVWQDVCQIVEDMEDSVEKAASIFVMNGSIGEMPSETMAKALRQAHTALEEHFELARRNNWILLMAAISCELEAVSQALEVVQEHSETGGSR</sequence>
<gene>
    <name evidence="3" type="ORF">SAPINGB_P000402</name>
</gene>
<dbReference type="RefSeq" id="XP_031851017.1">
    <property type="nucleotide sequence ID" value="XM_031995126.1"/>
</dbReference>
<evidence type="ECO:0000313" key="3">
    <source>
        <dbReference type="EMBL" id="VVT44396.1"/>
    </source>
</evidence>
<keyword evidence="4" id="KW-1185">Reference proteome</keyword>
<reference evidence="3 4" key="1">
    <citation type="submission" date="2019-09" db="EMBL/GenBank/DDBJ databases">
        <authorList>
            <person name="Brejova B."/>
        </authorList>
    </citation>
    <scope>NUCLEOTIDE SEQUENCE [LARGE SCALE GENOMIC DNA]</scope>
</reference>
<keyword evidence="1" id="KW-0175">Coiled coil</keyword>
<dbReference type="GeneID" id="43579226"/>
<organism evidence="3 4">
    <name type="scientific">Magnusiomyces paraingens</name>
    <dbReference type="NCBI Taxonomy" id="2606893"/>
    <lineage>
        <taxon>Eukaryota</taxon>
        <taxon>Fungi</taxon>
        <taxon>Dikarya</taxon>
        <taxon>Ascomycota</taxon>
        <taxon>Saccharomycotina</taxon>
        <taxon>Dipodascomycetes</taxon>
        <taxon>Dipodascales</taxon>
        <taxon>Dipodascaceae</taxon>
        <taxon>Magnusiomyces</taxon>
    </lineage>
</organism>
<dbReference type="OrthoDB" id="5342758at2759"/>
<accession>A0A5E8B524</accession>
<name>A0A5E8B524_9ASCO</name>
<dbReference type="AlphaFoldDB" id="A0A5E8B524"/>
<feature type="region of interest" description="Disordered" evidence="2">
    <location>
        <begin position="45"/>
        <end position="83"/>
    </location>
</feature>
<evidence type="ECO:0000256" key="2">
    <source>
        <dbReference type="SAM" id="MobiDB-lite"/>
    </source>
</evidence>
<dbReference type="Proteomes" id="UP000398389">
    <property type="component" value="Unassembled WGS sequence"/>
</dbReference>
<proteinExistence type="predicted"/>